<comment type="caution">
    <text evidence="1">The sequence shown here is derived from an EMBL/GenBank/DDBJ whole genome shotgun (WGS) entry which is preliminary data.</text>
</comment>
<gene>
    <name evidence="1" type="ORF">V1525DRAFT_402227</name>
</gene>
<name>A0ACC3T293_LIPKO</name>
<proteinExistence type="predicted"/>
<evidence type="ECO:0000313" key="1">
    <source>
        <dbReference type="EMBL" id="KAK9238028.1"/>
    </source>
</evidence>
<keyword evidence="2" id="KW-1185">Reference proteome</keyword>
<reference evidence="2" key="1">
    <citation type="journal article" date="2024" name="Front. Bioeng. Biotechnol.">
        <title>Genome-scale model development and genomic sequencing of the oleaginous clade Lipomyces.</title>
        <authorList>
            <person name="Czajka J.J."/>
            <person name="Han Y."/>
            <person name="Kim J."/>
            <person name="Mondo S.J."/>
            <person name="Hofstad B.A."/>
            <person name="Robles A."/>
            <person name="Haridas S."/>
            <person name="Riley R."/>
            <person name="LaButti K."/>
            <person name="Pangilinan J."/>
            <person name="Andreopoulos W."/>
            <person name="Lipzen A."/>
            <person name="Yan J."/>
            <person name="Wang M."/>
            <person name="Ng V."/>
            <person name="Grigoriev I.V."/>
            <person name="Spatafora J.W."/>
            <person name="Magnuson J.K."/>
            <person name="Baker S.E."/>
            <person name="Pomraning K.R."/>
        </authorList>
    </citation>
    <scope>NUCLEOTIDE SEQUENCE [LARGE SCALE GENOMIC DNA]</scope>
    <source>
        <strain evidence="2">CBS 7786</strain>
    </source>
</reference>
<organism evidence="1 2">
    <name type="scientific">Lipomyces kononenkoae</name>
    <name type="common">Yeast</name>
    <dbReference type="NCBI Taxonomy" id="34357"/>
    <lineage>
        <taxon>Eukaryota</taxon>
        <taxon>Fungi</taxon>
        <taxon>Dikarya</taxon>
        <taxon>Ascomycota</taxon>
        <taxon>Saccharomycotina</taxon>
        <taxon>Lipomycetes</taxon>
        <taxon>Lipomycetales</taxon>
        <taxon>Lipomycetaceae</taxon>
        <taxon>Lipomyces</taxon>
    </lineage>
</organism>
<sequence>MNKSPSPVSDLSDEHSGKYFKLACSPESTASKTDISSAMSGTQSTDKSPVPDDKLLSEFDKALNLLKSNSPEQRLDIQMPYSQFLELDESWSKIKSELSLDEKSYPRLSYNSVTETVTVVTIPKNLHEVAASEVRHQIMKSIEEYLSHQSPESIGRIVDTGSSDVRGSGGDYEHSVKQADGLFQYIGGGADLVTVAFEIGFSQNYDSLLANKDMWIQGCHAKACVLICLNEDPRFRNPTRPFENVGDLAGEKEAMNLHADATVPLDGSYFPQIRFRDHVWAGGLTEAFIEVWRADGDERFPLIEHRRPHHNPTTTLGLHVSEFFQDDAWQSLGIDDFILPFNGRLYLMRLRMGMVAMAGARFADFITMQ</sequence>
<accession>A0ACC3T293</accession>
<protein>
    <submittedName>
        <fullName evidence="1">Uncharacterized protein</fullName>
    </submittedName>
</protein>
<evidence type="ECO:0000313" key="2">
    <source>
        <dbReference type="Proteomes" id="UP001433508"/>
    </source>
</evidence>
<dbReference type="Proteomes" id="UP001433508">
    <property type="component" value="Unassembled WGS sequence"/>
</dbReference>
<dbReference type="EMBL" id="MU971361">
    <property type="protein sequence ID" value="KAK9238028.1"/>
    <property type="molecule type" value="Genomic_DNA"/>
</dbReference>